<dbReference type="InterPro" id="IPR051550">
    <property type="entry name" value="SCF-Subunits/Alg-Epimerases"/>
</dbReference>
<organism evidence="6 7">
    <name type="scientific">Leptolyngbya boryana NIES-2135</name>
    <dbReference type="NCBI Taxonomy" id="1973484"/>
    <lineage>
        <taxon>Bacteria</taxon>
        <taxon>Bacillati</taxon>
        <taxon>Cyanobacteriota</taxon>
        <taxon>Cyanophyceae</taxon>
        <taxon>Leptolyngbyales</taxon>
        <taxon>Leptolyngbyaceae</taxon>
        <taxon>Leptolyngbya group</taxon>
        <taxon>Leptolyngbya</taxon>
    </lineage>
</organism>
<keyword evidence="2" id="KW-0677">Repeat</keyword>
<protein>
    <recommendedName>
        <fullName evidence="5">DUF1565 domain-containing protein</fullName>
    </recommendedName>
</protein>
<dbReference type="AlphaFoldDB" id="A0A1Z4JFG8"/>
<evidence type="ECO:0000313" key="7">
    <source>
        <dbReference type="Proteomes" id="UP000217895"/>
    </source>
</evidence>
<name>A0A1Z4JFG8_LEPBY</name>
<evidence type="ECO:0000313" key="6">
    <source>
        <dbReference type="EMBL" id="BAY55470.1"/>
    </source>
</evidence>
<proteinExistence type="predicted"/>
<dbReference type="InterPro" id="IPR011459">
    <property type="entry name" value="DUF1565"/>
</dbReference>
<evidence type="ECO:0000256" key="4">
    <source>
        <dbReference type="SAM" id="Phobius"/>
    </source>
</evidence>
<dbReference type="Proteomes" id="UP000217895">
    <property type="component" value="Chromosome"/>
</dbReference>
<reference evidence="6 7" key="1">
    <citation type="submission" date="2017-06" db="EMBL/GenBank/DDBJ databases">
        <title>Genome sequencing of cyanobaciteial culture collection at National Institute for Environmental Studies (NIES).</title>
        <authorList>
            <person name="Hirose Y."/>
            <person name="Shimura Y."/>
            <person name="Fujisawa T."/>
            <person name="Nakamura Y."/>
            <person name="Kawachi M."/>
        </authorList>
    </citation>
    <scope>NUCLEOTIDE SEQUENCE [LARGE SCALE GENOMIC DNA]</scope>
    <source>
        <strain evidence="6 7">NIES-2135</strain>
    </source>
</reference>
<gene>
    <name evidence="6" type="ORF">NIES2135_22930</name>
</gene>
<keyword evidence="4" id="KW-0812">Transmembrane</keyword>
<comment type="pathway">
    <text evidence="1">Protein modification; protein ubiquitination.</text>
</comment>
<evidence type="ECO:0000259" key="5">
    <source>
        <dbReference type="Pfam" id="PF07602"/>
    </source>
</evidence>
<dbReference type="InterPro" id="IPR011050">
    <property type="entry name" value="Pectin_lyase_fold/virulence"/>
</dbReference>
<accession>A0A1Z4JFG8</accession>
<dbReference type="PANTHER" id="PTHR22990">
    <property type="entry name" value="F-BOX ONLY PROTEIN"/>
    <property type="match status" value="1"/>
</dbReference>
<dbReference type="EMBL" id="AP018203">
    <property type="protein sequence ID" value="BAY55470.1"/>
    <property type="molecule type" value="Genomic_DNA"/>
</dbReference>
<dbReference type="PANTHER" id="PTHR22990:SF15">
    <property type="entry name" value="F-BOX ONLY PROTEIN 10"/>
    <property type="match status" value="1"/>
</dbReference>
<dbReference type="InterPro" id="IPR022441">
    <property type="entry name" value="Para_beta_helix_rpt-2"/>
</dbReference>
<dbReference type="NCBIfam" id="TIGR03804">
    <property type="entry name" value="para_beta_helix"/>
    <property type="match status" value="2"/>
</dbReference>
<evidence type="ECO:0000256" key="3">
    <source>
        <dbReference type="ARBA" id="ARBA00022786"/>
    </source>
</evidence>
<feature type="transmembrane region" description="Helical" evidence="4">
    <location>
        <begin position="12"/>
        <end position="34"/>
    </location>
</feature>
<keyword evidence="4" id="KW-0472">Membrane</keyword>
<keyword evidence="7" id="KW-1185">Reference proteome</keyword>
<keyword evidence="4" id="KW-1133">Transmembrane helix</keyword>
<dbReference type="Gene3D" id="2.160.20.10">
    <property type="entry name" value="Single-stranded right-handed beta-helix, Pectin lyase-like"/>
    <property type="match status" value="1"/>
</dbReference>
<feature type="domain" description="DUF1565" evidence="5">
    <location>
        <begin position="62"/>
        <end position="327"/>
    </location>
</feature>
<dbReference type="SUPFAM" id="SSF51126">
    <property type="entry name" value="Pectin lyase-like"/>
    <property type="match status" value="1"/>
</dbReference>
<dbReference type="InterPro" id="IPR006626">
    <property type="entry name" value="PbH1"/>
</dbReference>
<sequence length="558" mass="59459">MLSEQAVCWRTIVNRCSVYSSVFAVLSVSALFAITEKPAIANPLPDSIAQITPSVIYVNPAIGNDNGSGQANSPLKTITVALDRAAPNTVILLAPGTYSIATGEVFPIQLKPTITLQGDPRNRGQNVLIRGGDFFLSRTFARQNVTILGADRSMLAGVTVTNPNPQGYGLWTESTSPVIFANTFTGNTHDGASIVGNSAPVLKNNYFYQNGANGVTVYGTSRPEIQDNIFERTGFGVNIAQNSAPKLLGNRITQNKDGVVVQGSAQPILRNNVIDNNARDGMVSIAQSRPNLGNSADPGNNTFLNNQQFDINTQRTTQTVPAFGNQVSAKTIGRLDFSGIAAPEMTTNVASSTGFGQPRPLPPLAIRSRPLPQARNNGAIEIPVPAATSRSAPLPIARSNRPLPTLRINAAIRPTEIRPTEIRPTEGIPIRIPQVQPQIAQPKPQLVQQPRRVASASGILPVPRATPPIGNTAGTSVRIWRGGSGAVSQASSLGFRFRVIVQASTASEQTQVRSVVADAFALRGRRVMQAGAFRDRAEADELLQILLNQGLQASIEQI</sequence>
<dbReference type="Pfam" id="PF07602">
    <property type="entry name" value="DUF1565"/>
    <property type="match status" value="1"/>
</dbReference>
<keyword evidence="3" id="KW-0833">Ubl conjugation pathway</keyword>
<evidence type="ECO:0000256" key="2">
    <source>
        <dbReference type="ARBA" id="ARBA00022737"/>
    </source>
</evidence>
<dbReference type="InterPro" id="IPR012334">
    <property type="entry name" value="Pectin_lyas_fold"/>
</dbReference>
<dbReference type="SMART" id="SM00710">
    <property type="entry name" value="PbH1"/>
    <property type="match status" value="5"/>
</dbReference>
<evidence type="ECO:0000256" key="1">
    <source>
        <dbReference type="ARBA" id="ARBA00004906"/>
    </source>
</evidence>